<evidence type="ECO:0000259" key="1">
    <source>
        <dbReference type="Pfam" id="PF03364"/>
    </source>
</evidence>
<proteinExistence type="predicted"/>
<dbReference type="OrthoDB" id="9134299at2"/>
<comment type="caution">
    <text evidence="2">The sequence shown here is derived from an EMBL/GenBank/DDBJ whole genome shotgun (WGS) entry which is preliminary data.</text>
</comment>
<accession>A0A233SH86</accession>
<keyword evidence="3" id="KW-1185">Reference proteome</keyword>
<dbReference type="Proteomes" id="UP000215483">
    <property type="component" value="Unassembled WGS sequence"/>
</dbReference>
<protein>
    <recommendedName>
        <fullName evidence="1">Coenzyme Q-binding protein COQ10 START domain-containing protein</fullName>
    </recommendedName>
</protein>
<dbReference type="SUPFAM" id="SSF55961">
    <property type="entry name" value="Bet v1-like"/>
    <property type="match status" value="1"/>
</dbReference>
<dbReference type="InterPro" id="IPR005031">
    <property type="entry name" value="COQ10_START"/>
</dbReference>
<dbReference type="Gene3D" id="3.30.530.20">
    <property type="match status" value="1"/>
</dbReference>
<gene>
    <name evidence="2" type="ORF">BEK98_18020</name>
</gene>
<evidence type="ECO:0000313" key="3">
    <source>
        <dbReference type="Proteomes" id="UP000215483"/>
    </source>
</evidence>
<name>A0A233SH86_STRDA</name>
<dbReference type="EMBL" id="MCGQ01000014">
    <property type="protein sequence ID" value="OXY95005.1"/>
    <property type="molecule type" value="Genomic_DNA"/>
</dbReference>
<feature type="domain" description="Coenzyme Q-binding protein COQ10 START" evidence="1">
    <location>
        <begin position="17"/>
        <end position="134"/>
    </location>
</feature>
<organism evidence="2 3">
    <name type="scientific">Streptomyces diastatochromogenes</name>
    <dbReference type="NCBI Taxonomy" id="42236"/>
    <lineage>
        <taxon>Bacteria</taxon>
        <taxon>Bacillati</taxon>
        <taxon>Actinomycetota</taxon>
        <taxon>Actinomycetes</taxon>
        <taxon>Kitasatosporales</taxon>
        <taxon>Streptomycetaceae</taxon>
        <taxon>Streptomyces</taxon>
    </lineage>
</organism>
<reference evidence="2 3" key="1">
    <citation type="submission" date="2016-07" db="EMBL/GenBank/DDBJ databases">
        <title>Draft genome of Streptomyces diastatochromogenes.</title>
        <authorList>
            <person name="Podduturi R."/>
            <person name="Lukassen M.B."/>
            <person name="Clausen N."/>
            <person name="Nielsen J.L."/>
            <person name="Jorgensen N.O."/>
        </authorList>
    </citation>
    <scope>NUCLEOTIDE SEQUENCE [LARGE SCALE GENOMIC DNA]</scope>
    <source>
        <strain evidence="2 3">DSM 40608</strain>
    </source>
</reference>
<dbReference type="InterPro" id="IPR023393">
    <property type="entry name" value="START-like_dom_sf"/>
</dbReference>
<evidence type="ECO:0000313" key="2">
    <source>
        <dbReference type="EMBL" id="OXY95005.1"/>
    </source>
</evidence>
<dbReference type="AlphaFoldDB" id="A0A233SH86"/>
<dbReference type="RefSeq" id="WP_094217643.1">
    <property type="nucleotide sequence ID" value="NZ_MCGQ01000014.1"/>
</dbReference>
<dbReference type="Pfam" id="PF03364">
    <property type="entry name" value="Polyketide_cyc"/>
    <property type="match status" value="1"/>
</dbReference>
<sequence length="160" mass="17904">MRHVAIEALLPGSDPLTVFERLKDFERYPAHTDAVREVTVRTEPDGTLLSEWSVNFRNGELRWSERDTVDTENLALRFEQVDGDFERFDGAWTVLGTGDDTTVRFAADFDLGMPSLERIIDPIAERTLRENISAILVGLLGDTLVFVTAMDADDLQTTGG</sequence>